<evidence type="ECO:0000313" key="2">
    <source>
        <dbReference type="Proteomes" id="UP000694941"/>
    </source>
</evidence>
<keyword evidence="1" id="KW-0732">Signal</keyword>
<dbReference type="GeneID" id="106460588"/>
<accession>A0ABM1B6F8</accession>
<protein>
    <submittedName>
        <fullName evidence="3">Uncharacterized protein LOC106460588</fullName>
    </submittedName>
</protein>
<gene>
    <name evidence="3" type="primary">LOC106460588</name>
</gene>
<feature type="chain" id="PRO_5046064240" evidence="1">
    <location>
        <begin position="21"/>
        <end position="109"/>
    </location>
</feature>
<evidence type="ECO:0000256" key="1">
    <source>
        <dbReference type="SAM" id="SignalP"/>
    </source>
</evidence>
<name>A0ABM1B6F8_LIMPO</name>
<feature type="signal peptide" evidence="1">
    <location>
        <begin position="1"/>
        <end position="20"/>
    </location>
</feature>
<reference evidence="3" key="1">
    <citation type="submission" date="2025-08" db="UniProtKB">
        <authorList>
            <consortium name="RefSeq"/>
        </authorList>
    </citation>
    <scope>IDENTIFICATION</scope>
    <source>
        <tissue evidence="3">Muscle</tissue>
    </source>
</reference>
<sequence length="109" mass="11886">MMRYCLGIGVFICICICVRAPNVPLYCPLNSGQLEAFSACVRKTAPGFYANAWDSCSKRIMPDADDATLLRATCSADETVKAQMAACLRPNVEDISELQKAMVNCVNKV</sequence>
<keyword evidence="2" id="KW-1185">Reference proteome</keyword>
<dbReference type="Proteomes" id="UP000694941">
    <property type="component" value="Unplaced"/>
</dbReference>
<dbReference type="RefSeq" id="XP_013775761.1">
    <property type="nucleotide sequence ID" value="XM_013920307.2"/>
</dbReference>
<proteinExistence type="predicted"/>
<evidence type="ECO:0000313" key="3">
    <source>
        <dbReference type="RefSeq" id="XP_013775761.1"/>
    </source>
</evidence>
<organism evidence="2 3">
    <name type="scientific">Limulus polyphemus</name>
    <name type="common">Atlantic horseshoe crab</name>
    <dbReference type="NCBI Taxonomy" id="6850"/>
    <lineage>
        <taxon>Eukaryota</taxon>
        <taxon>Metazoa</taxon>
        <taxon>Ecdysozoa</taxon>
        <taxon>Arthropoda</taxon>
        <taxon>Chelicerata</taxon>
        <taxon>Merostomata</taxon>
        <taxon>Xiphosura</taxon>
        <taxon>Limulidae</taxon>
        <taxon>Limulus</taxon>
    </lineage>
</organism>